<protein>
    <recommendedName>
        <fullName evidence="9">DUF445 domain-containing protein</fullName>
    </recommendedName>
</protein>
<dbReference type="InterPro" id="IPR007383">
    <property type="entry name" value="DUF445"/>
</dbReference>
<evidence type="ECO:0008006" key="9">
    <source>
        <dbReference type="Google" id="ProtNLM"/>
    </source>
</evidence>
<dbReference type="AlphaFoldDB" id="G8M1Q6"/>
<dbReference type="PANTHER" id="PTHR35791:SF1">
    <property type="entry name" value="UPF0754 MEMBRANE PROTEIN YHEB"/>
    <property type="match status" value="1"/>
</dbReference>
<reference evidence="7 8" key="2">
    <citation type="journal article" date="2012" name="Stand. Genomic Sci.">
        <title>Complete Genome Sequence of Clostridium clariflavum DSM 19732.</title>
        <authorList>
            <person name="Izquierdo J.A."/>
            <person name="Goodwin L."/>
            <person name="Davenport K.W."/>
            <person name="Teshima H."/>
            <person name="Bruce D."/>
            <person name="Detter C."/>
            <person name="Tapia R."/>
            <person name="Han S."/>
            <person name="Land M."/>
            <person name="Hauser L."/>
            <person name="Jeffries C.D."/>
            <person name="Han J."/>
            <person name="Pitluck S."/>
            <person name="Nolan M."/>
            <person name="Chen A."/>
            <person name="Huntemann M."/>
            <person name="Mavromatis K."/>
            <person name="Mikhailova N."/>
            <person name="Liolios K."/>
            <person name="Woyke T."/>
            <person name="Lynd L.R."/>
        </authorList>
    </citation>
    <scope>NUCLEOTIDE SEQUENCE [LARGE SCALE GENOMIC DNA]</scope>
    <source>
        <strain evidence="8">DSM 19732 / NBRC 101661 / EBR45</strain>
    </source>
</reference>
<dbReference type="OrthoDB" id="9787430at2"/>
<dbReference type="Proteomes" id="UP000005435">
    <property type="component" value="Chromosome"/>
</dbReference>
<evidence type="ECO:0000313" key="8">
    <source>
        <dbReference type="Proteomes" id="UP000005435"/>
    </source>
</evidence>
<feature type="transmembrane region" description="Helical" evidence="6">
    <location>
        <begin position="281"/>
        <end position="298"/>
    </location>
</feature>
<evidence type="ECO:0000313" key="7">
    <source>
        <dbReference type="EMBL" id="AEV70285.1"/>
    </source>
</evidence>
<keyword evidence="4 6" id="KW-1133">Transmembrane helix</keyword>
<organism evidence="7 8">
    <name type="scientific">Acetivibrio clariflavus (strain DSM 19732 / NBRC 101661 / EBR45)</name>
    <name type="common">Clostridium clariflavum</name>
    <dbReference type="NCBI Taxonomy" id="720554"/>
    <lineage>
        <taxon>Bacteria</taxon>
        <taxon>Bacillati</taxon>
        <taxon>Bacillota</taxon>
        <taxon>Clostridia</taxon>
        <taxon>Eubacteriales</taxon>
        <taxon>Oscillospiraceae</taxon>
        <taxon>Acetivibrio</taxon>
    </lineage>
</organism>
<evidence type="ECO:0000256" key="1">
    <source>
        <dbReference type="ARBA" id="ARBA00004308"/>
    </source>
</evidence>
<keyword evidence="3 6" id="KW-0812">Transmembrane</keyword>
<evidence type="ECO:0000256" key="6">
    <source>
        <dbReference type="SAM" id="Phobius"/>
    </source>
</evidence>
<dbReference type="PANTHER" id="PTHR35791">
    <property type="entry name" value="UPF0754 MEMBRANE PROTEIN YHEB"/>
    <property type="match status" value="1"/>
</dbReference>
<reference evidence="8" key="1">
    <citation type="submission" date="2011-12" db="EMBL/GenBank/DDBJ databases">
        <title>Complete sequence of Clostridium clariflavum DSM 19732.</title>
        <authorList>
            <consortium name="US DOE Joint Genome Institute"/>
            <person name="Lucas S."/>
            <person name="Han J."/>
            <person name="Lapidus A."/>
            <person name="Cheng J.-F."/>
            <person name="Goodwin L."/>
            <person name="Pitluck S."/>
            <person name="Peters L."/>
            <person name="Teshima H."/>
            <person name="Detter J.C."/>
            <person name="Han C."/>
            <person name="Tapia R."/>
            <person name="Land M."/>
            <person name="Hauser L."/>
            <person name="Kyrpides N."/>
            <person name="Ivanova N."/>
            <person name="Pagani I."/>
            <person name="Kitzmiller T."/>
            <person name="Lynd L."/>
            <person name="Izquierdo J."/>
            <person name="Woyke T."/>
        </authorList>
    </citation>
    <scope>NUCLEOTIDE SEQUENCE [LARGE SCALE GENOMIC DNA]</scope>
    <source>
        <strain evidence="8">DSM 19732 / NBRC 101661 / EBR45</strain>
    </source>
</reference>
<dbReference type="Pfam" id="PF04286">
    <property type="entry name" value="DUF445"/>
    <property type="match status" value="2"/>
</dbReference>
<dbReference type="GO" id="GO:0012505">
    <property type="term" value="C:endomembrane system"/>
    <property type="evidence" value="ECO:0007669"/>
    <property type="project" value="UniProtKB-SubCell"/>
</dbReference>
<comment type="subcellular location">
    <subcellularLocation>
        <location evidence="1">Endomembrane system</location>
    </subcellularLocation>
</comment>
<dbReference type="KEGG" id="ccl:Clocl_3835"/>
<proteinExistence type="inferred from homology"/>
<dbReference type="EMBL" id="CP003065">
    <property type="protein sequence ID" value="AEV70285.1"/>
    <property type="molecule type" value="Genomic_DNA"/>
</dbReference>
<keyword evidence="5 6" id="KW-0472">Membrane</keyword>
<dbReference type="eggNOG" id="COG4399">
    <property type="taxonomic scope" value="Bacteria"/>
</dbReference>
<sequence>MQLIEILSGPIIGAVIGCFTNYIAVKMLFRPRNAIKLGKFTMPFTPGVIPKRKAALAKAVGKTVGNTLFGENEIKASIGSEEMKNTFVKGIMQLIGEKFTGDMTTKSLFLEFLSEETYLQKRNDLTDKLSDRIAQELLNMDIGKILTDKGTEAIKQKISNPMLSFLINEKTIKSFAAPIGERINEYVRSEGKSKIESFIAAEIAALEDKQLNSLMGNQEDLMLKIQNKLGELYIKFVNDNIEDFVKNFKISEIVEEKISNMSNESLEELTLSVMQNELNTIVYLGAVIGFIIGILNIFM</sequence>
<feature type="transmembrane region" description="Helical" evidence="6">
    <location>
        <begin position="6"/>
        <end position="29"/>
    </location>
</feature>
<evidence type="ECO:0000256" key="5">
    <source>
        <dbReference type="ARBA" id="ARBA00023136"/>
    </source>
</evidence>
<keyword evidence="8" id="KW-1185">Reference proteome</keyword>
<evidence type="ECO:0000256" key="3">
    <source>
        <dbReference type="ARBA" id="ARBA00022692"/>
    </source>
</evidence>
<dbReference type="HOGENOM" id="CLU_042384_0_0_9"/>
<dbReference type="STRING" id="720554.Clocl_3835"/>
<gene>
    <name evidence="7" type="ordered locus">Clocl_3835</name>
</gene>
<dbReference type="RefSeq" id="WP_014256788.1">
    <property type="nucleotide sequence ID" value="NC_016627.1"/>
</dbReference>
<evidence type="ECO:0000256" key="2">
    <source>
        <dbReference type="ARBA" id="ARBA00008053"/>
    </source>
</evidence>
<evidence type="ECO:0000256" key="4">
    <source>
        <dbReference type="ARBA" id="ARBA00022989"/>
    </source>
</evidence>
<comment type="similarity">
    <text evidence="2">Belongs to the UPF0754 family.</text>
</comment>
<accession>G8M1Q6</accession>
<name>G8M1Q6_ACECE</name>